<dbReference type="InterPro" id="IPR005883">
    <property type="entry name" value="PilM"/>
</dbReference>
<dbReference type="Gene3D" id="3.30.420.40">
    <property type="match status" value="2"/>
</dbReference>
<dbReference type="AlphaFoldDB" id="A0A3P5XLR5"/>
<dbReference type="Pfam" id="PF11104">
    <property type="entry name" value="PilM_2"/>
    <property type="match status" value="1"/>
</dbReference>
<evidence type="ECO:0000313" key="2">
    <source>
        <dbReference type="Proteomes" id="UP000270468"/>
    </source>
</evidence>
<reference evidence="1 2" key="1">
    <citation type="submission" date="2018-11" db="EMBL/GenBank/DDBJ databases">
        <authorList>
            <person name="Criscuolo A."/>
        </authorList>
    </citation>
    <scope>NUCLEOTIDE SEQUENCE [LARGE SCALE GENOMIC DNA]</scope>
    <source>
        <strain evidence="1">ATB-66</strain>
    </source>
</reference>
<protein>
    <submittedName>
        <fullName evidence="1">Competence protein A</fullName>
    </submittedName>
</protein>
<dbReference type="EMBL" id="UXAV01000044">
    <property type="protein sequence ID" value="VDC32623.1"/>
    <property type="molecule type" value="Genomic_DNA"/>
</dbReference>
<evidence type="ECO:0000313" key="1">
    <source>
        <dbReference type="EMBL" id="VDC32623.1"/>
    </source>
</evidence>
<dbReference type="Gene3D" id="3.30.1490.300">
    <property type="match status" value="1"/>
</dbReference>
<sequence length="325" mass="37338">MFKKFGKKSFVCVELTDYVFRLLYKESVEDTNFSVFELALNEGLVTHGQLLNELELFDLLKKTLSSWGMRKKDVRFFVPDQSVLMRPIDVPEEVQSANLRGFVEMEIGNSIHLPFDNPLFDVYDADPADGKAILFASPEEDVRGLADLYDDSSLHSKVAEIRMLANGRFLKKTNVFSTDDSYLVADWSINGLSVGIFTNNELEFLRFQEIDSQFSQWKAEETKDKKVTFEFSGTPFDYDNQLIDQVGEIGRIINFYRFSLHKGDRTIEKIILMGDNPKMNLIREQTEQAQEQNVIVIDDMYMDRFYPNLNGRHAALVGLALRGGE</sequence>
<dbReference type="OrthoDB" id="2690797at2"/>
<dbReference type="Proteomes" id="UP000270468">
    <property type="component" value="Unassembled WGS sequence"/>
</dbReference>
<dbReference type="RefSeq" id="WP_124071619.1">
    <property type="nucleotide sequence ID" value="NZ_CBCRXF010000002.1"/>
</dbReference>
<gene>
    <name evidence="1" type="ORF">FILTAD_02825</name>
</gene>
<proteinExistence type="predicted"/>
<name>A0A3P5XLR5_9BACL</name>
<organism evidence="1 2">
    <name type="scientific">Filibacter tadaridae</name>
    <dbReference type="NCBI Taxonomy" id="2483811"/>
    <lineage>
        <taxon>Bacteria</taxon>
        <taxon>Bacillati</taxon>
        <taxon>Bacillota</taxon>
        <taxon>Bacilli</taxon>
        <taxon>Bacillales</taxon>
        <taxon>Caryophanaceae</taxon>
        <taxon>Filibacter</taxon>
    </lineage>
</organism>
<accession>A0A3P5XLR5</accession>
<keyword evidence="2" id="KW-1185">Reference proteome</keyword>